<evidence type="ECO:0000256" key="5">
    <source>
        <dbReference type="SAM" id="Phobius"/>
    </source>
</evidence>
<name>A0A3D1JL77_9CHLR</name>
<dbReference type="InterPro" id="IPR003339">
    <property type="entry name" value="ABC/ECF_trnsptr_transmembrane"/>
</dbReference>
<evidence type="ECO:0000256" key="1">
    <source>
        <dbReference type="ARBA" id="ARBA00004141"/>
    </source>
</evidence>
<feature type="transmembrane region" description="Helical" evidence="5">
    <location>
        <begin position="64"/>
        <end position="87"/>
    </location>
</feature>
<comment type="subcellular location">
    <subcellularLocation>
        <location evidence="1">Membrane</location>
        <topology evidence="1">Multi-pass membrane protein</topology>
    </subcellularLocation>
</comment>
<reference evidence="6 7" key="1">
    <citation type="journal article" date="2018" name="Nat. Biotechnol.">
        <title>A standardized bacterial taxonomy based on genome phylogeny substantially revises the tree of life.</title>
        <authorList>
            <person name="Parks D.H."/>
            <person name="Chuvochina M."/>
            <person name="Waite D.W."/>
            <person name="Rinke C."/>
            <person name="Skarshewski A."/>
            <person name="Chaumeil P.A."/>
            <person name="Hugenholtz P."/>
        </authorList>
    </citation>
    <scope>NUCLEOTIDE SEQUENCE [LARGE SCALE GENOMIC DNA]</scope>
    <source>
        <strain evidence="6">UBA8781</strain>
    </source>
</reference>
<evidence type="ECO:0000256" key="4">
    <source>
        <dbReference type="ARBA" id="ARBA00023136"/>
    </source>
</evidence>
<evidence type="ECO:0000313" key="6">
    <source>
        <dbReference type="EMBL" id="HCE18406.1"/>
    </source>
</evidence>
<keyword evidence="2 5" id="KW-0812">Transmembrane</keyword>
<dbReference type="AlphaFoldDB" id="A0A3D1JL77"/>
<gene>
    <name evidence="6" type="ORF">DEQ80_11145</name>
</gene>
<keyword evidence="4 5" id="KW-0472">Membrane</keyword>
<dbReference type="PANTHER" id="PTHR33514">
    <property type="entry name" value="PROTEIN ABCI12, CHLOROPLASTIC"/>
    <property type="match status" value="1"/>
</dbReference>
<dbReference type="RefSeq" id="WP_062188733.1">
    <property type="nucleotide sequence ID" value="NZ_DF967965.1"/>
</dbReference>
<evidence type="ECO:0000313" key="7">
    <source>
        <dbReference type="Proteomes" id="UP000264141"/>
    </source>
</evidence>
<feature type="transmembrane region" description="Helical" evidence="5">
    <location>
        <begin position="107"/>
        <end position="129"/>
    </location>
</feature>
<feature type="transmembrane region" description="Helical" evidence="5">
    <location>
        <begin position="239"/>
        <end position="257"/>
    </location>
</feature>
<organism evidence="6 7">
    <name type="scientific">Anaerolinea thermolimosa</name>
    <dbReference type="NCBI Taxonomy" id="229919"/>
    <lineage>
        <taxon>Bacteria</taxon>
        <taxon>Bacillati</taxon>
        <taxon>Chloroflexota</taxon>
        <taxon>Anaerolineae</taxon>
        <taxon>Anaerolineales</taxon>
        <taxon>Anaerolineaceae</taxon>
        <taxon>Anaerolinea</taxon>
    </lineage>
</organism>
<feature type="transmembrane region" description="Helical" evidence="5">
    <location>
        <begin position="26"/>
        <end position="52"/>
    </location>
</feature>
<evidence type="ECO:0000256" key="3">
    <source>
        <dbReference type="ARBA" id="ARBA00022989"/>
    </source>
</evidence>
<protein>
    <submittedName>
        <fullName evidence="6">Energy-coupling factor transporter transmembrane protein EcfT</fullName>
    </submittedName>
</protein>
<keyword evidence="3 5" id="KW-1133">Transmembrane helix</keyword>
<dbReference type="PANTHER" id="PTHR33514:SF13">
    <property type="entry name" value="PROTEIN ABCI12, CHLOROPLASTIC"/>
    <property type="match status" value="1"/>
</dbReference>
<proteinExistence type="predicted"/>
<dbReference type="GO" id="GO:0005886">
    <property type="term" value="C:plasma membrane"/>
    <property type="evidence" value="ECO:0007669"/>
    <property type="project" value="UniProtKB-ARBA"/>
</dbReference>
<sequence length="258" mass="29116">MRERLSFYIQRHSPIHRLNPFTKLTLAFALVLISFFSPWYWTALCLILLVIFPLAIIGRVGREFFAAALRLLVPVTGFIFLMQSLFLPGGETVLFRFWFLRVTLESVARAFLISMRIFGMVSSFILFLLTTHPSELMTDLTRRGLPGTVAYVIISTLQILPQMQAKAQTIIAAQRSRGLAVEGSFIRRVRALVPLVGPLVFGSLVEVEERAIAIEARAFSATGPKTSYREIDDTPFDRTVRWLMVALVVLSLAARFFG</sequence>
<dbReference type="OrthoDB" id="166227at2"/>
<dbReference type="Pfam" id="PF02361">
    <property type="entry name" value="CbiQ"/>
    <property type="match status" value="1"/>
</dbReference>
<accession>A0A3D1JL77</accession>
<dbReference type="CDD" id="cd16914">
    <property type="entry name" value="EcfT"/>
    <property type="match status" value="1"/>
</dbReference>
<dbReference type="EMBL" id="DPBP01000041">
    <property type="protein sequence ID" value="HCE18406.1"/>
    <property type="molecule type" value="Genomic_DNA"/>
</dbReference>
<comment type="caution">
    <text evidence="6">The sequence shown here is derived from an EMBL/GenBank/DDBJ whole genome shotgun (WGS) entry which is preliminary data.</text>
</comment>
<dbReference type="STRING" id="229919.GCA_001050195_00057"/>
<dbReference type="Proteomes" id="UP000264141">
    <property type="component" value="Unassembled WGS sequence"/>
</dbReference>
<evidence type="ECO:0000256" key="2">
    <source>
        <dbReference type="ARBA" id="ARBA00022692"/>
    </source>
</evidence>